<evidence type="ECO:0000259" key="3">
    <source>
        <dbReference type="Pfam" id="PF05368"/>
    </source>
</evidence>
<dbReference type="EMBL" id="MU853619">
    <property type="protein sequence ID" value="KAK4140997.1"/>
    <property type="molecule type" value="Genomic_DNA"/>
</dbReference>
<name>A0AAN6UXG8_9PEZI</name>
<reference evidence="4" key="1">
    <citation type="journal article" date="2023" name="Mol. Phylogenet. Evol.">
        <title>Genome-scale phylogeny and comparative genomics of the fungal order Sordariales.</title>
        <authorList>
            <person name="Hensen N."/>
            <person name="Bonometti L."/>
            <person name="Westerberg I."/>
            <person name="Brannstrom I.O."/>
            <person name="Guillou S."/>
            <person name="Cros-Aarteil S."/>
            <person name="Calhoun S."/>
            <person name="Haridas S."/>
            <person name="Kuo A."/>
            <person name="Mondo S."/>
            <person name="Pangilinan J."/>
            <person name="Riley R."/>
            <person name="LaButti K."/>
            <person name="Andreopoulos B."/>
            <person name="Lipzen A."/>
            <person name="Chen C."/>
            <person name="Yan M."/>
            <person name="Daum C."/>
            <person name="Ng V."/>
            <person name="Clum A."/>
            <person name="Steindorff A."/>
            <person name="Ohm R.A."/>
            <person name="Martin F."/>
            <person name="Silar P."/>
            <person name="Natvig D.O."/>
            <person name="Lalanne C."/>
            <person name="Gautier V."/>
            <person name="Ament-Velasquez S.L."/>
            <person name="Kruys A."/>
            <person name="Hutchinson M.I."/>
            <person name="Powell A.J."/>
            <person name="Barry K."/>
            <person name="Miller A.N."/>
            <person name="Grigoriev I.V."/>
            <person name="Debuchy R."/>
            <person name="Gladieux P."/>
            <person name="Hiltunen Thoren M."/>
            <person name="Johannesson H."/>
        </authorList>
    </citation>
    <scope>NUCLEOTIDE SEQUENCE</scope>
    <source>
        <strain evidence="4">CBS 141.50</strain>
    </source>
</reference>
<dbReference type="Pfam" id="PF05368">
    <property type="entry name" value="NmrA"/>
    <property type="match status" value="1"/>
</dbReference>
<evidence type="ECO:0000256" key="1">
    <source>
        <dbReference type="ARBA" id="ARBA00006328"/>
    </source>
</evidence>
<comment type="caution">
    <text evidence="4">The sequence shown here is derived from an EMBL/GenBank/DDBJ whole genome shotgun (WGS) entry which is preliminary data.</text>
</comment>
<dbReference type="AlphaFoldDB" id="A0AAN6UXG8"/>
<dbReference type="InterPro" id="IPR008030">
    <property type="entry name" value="NmrA-like"/>
</dbReference>
<accession>A0AAN6UXG8</accession>
<keyword evidence="5" id="KW-1185">Reference proteome</keyword>
<dbReference type="RefSeq" id="XP_062634368.1">
    <property type="nucleotide sequence ID" value="XM_062778102.1"/>
</dbReference>
<dbReference type="GO" id="GO:0005634">
    <property type="term" value="C:nucleus"/>
    <property type="evidence" value="ECO:0007669"/>
    <property type="project" value="TreeGrafter"/>
</dbReference>
<gene>
    <name evidence="4" type="ORF">C8A04DRAFT_14451</name>
</gene>
<dbReference type="PANTHER" id="PTHR42748">
    <property type="entry name" value="NITROGEN METABOLITE REPRESSION PROTEIN NMRA FAMILY MEMBER"/>
    <property type="match status" value="1"/>
</dbReference>
<comment type="similarity">
    <text evidence="1">Belongs to the NmrA-type oxidoreductase family.</text>
</comment>
<dbReference type="Proteomes" id="UP001302676">
    <property type="component" value="Unassembled WGS sequence"/>
</dbReference>
<dbReference type="GeneID" id="87814715"/>
<evidence type="ECO:0000256" key="2">
    <source>
        <dbReference type="ARBA" id="ARBA00022857"/>
    </source>
</evidence>
<dbReference type="Gene3D" id="3.90.25.10">
    <property type="entry name" value="UDP-galactose 4-epimerase, domain 1"/>
    <property type="match status" value="1"/>
</dbReference>
<organism evidence="4 5">
    <name type="scientific">Dichotomopilus funicola</name>
    <dbReference type="NCBI Taxonomy" id="1934379"/>
    <lineage>
        <taxon>Eukaryota</taxon>
        <taxon>Fungi</taxon>
        <taxon>Dikarya</taxon>
        <taxon>Ascomycota</taxon>
        <taxon>Pezizomycotina</taxon>
        <taxon>Sordariomycetes</taxon>
        <taxon>Sordariomycetidae</taxon>
        <taxon>Sordariales</taxon>
        <taxon>Chaetomiaceae</taxon>
        <taxon>Dichotomopilus</taxon>
    </lineage>
</organism>
<feature type="domain" description="NmrA-like" evidence="3">
    <location>
        <begin position="4"/>
        <end position="305"/>
    </location>
</feature>
<dbReference type="InterPro" id="IPR036291">
    <property type="entry name" value="NAD(P)-bd_dom_sf"/>
</dbReference>
<evidence type="ECO:0000313" key="5">
    <source>
        <dbReference type="Proteomes" id="UP001302676"/>
    </source>
</evidence>
<dbReference type="InterPro" id="IPR051164">
    <property type="entry name" value="NmrA-like_oxidored"/>
</dbReference>
<proteinExistence type="inferred from homology"/>
<dbReference type="Gene3D" id="3.40.50.720">
    <property type="entry name" value="NAD(P)-binding Rossmann-like Domain"/>
    <property type="match status" value="1"/>
</dbReference>
<reference evidence="4" key="2">
    <citation type="submission" date="2023-05" db="EMBL/GenBank/DDBJ databases">
        <authorList>
            <consortium name="Lawrence Berkeley National Laboratory"/>
            <person name="Steindorff A."/>
            <person name="Hensen N."/>
            <person name="Bonometti L."/>
            <person name="Westerberg I."/>
            <person name="Brannstrom I.O."/>
            <person name="Guillou S."/>
            <person name="Cros-Aarteil S."/>
            <person name="Calhoun S."/>
            <person name="Haridas S."/>
            <person name="Kuo A."/>
            <person name="Mondo S."/>
            <person name="Pangilinan J."/>
            <person name="Riley R."/>
            <person name="Labutti K."/>
            <person name="Andreopoulos B."/>
            <person name="Lipzen A."/>
            <person name="Chen C."/>
            <person name="Yanf M."/>
            <person name="Daum C."/>
            <person name="Ng V."/>
            <person name="Clum A."/>
            <person name="Ohm R."/>
            <person name="Martin F."/>
            <person name="Silar P."/>
            <person name="Natvig D."/>
            <person name="Lalanne C."/>
            <person name="Gautier V."/>
            <person name="Ament-Velasquez S.L."/>
            <person name="Kruys A."/>
            <person name="Hutchinson M.I."/>
            <person name="Powell A.J."/>
            <person name="Barry K."/>
            <person name="Miller A.N."/>
            <person name="Grigoriev I.V."/>
            <person name="Debuchy R."/>
            <person name="Gladieux P."/>
            <person name="Thoren M.H."/>
            <person name="Johannesson H."/>
        </authorList>
    </citation>
    <scope>NUCLEOTIDE SEQUENCE</scope>
    <source>
        <strain evidence="4">CBS 141.50</strain>
    </source>
</reference>
<dbReference type="SUPFAM" id="SSF51735">
    <property type="entry name" value="NAD(P)-binding Rossmann-fold domains"/>
    <property type="match status" value="1"/>
</dbReference>
<protein>
    <recommendedName>
        <fullName evidence="3">NmrA-like domain-containing protein</fullName>
    </recommendedName>
</protein>
<evidence type="ECO:0000313" key="4">
    <source>
        <dbReference type="EMBL" id="KAK4140997.1"/>
    </source>
</evidence>
<keyword evidence="2" id="KW-0521">NADP</keyword>
<sequence>MAPQNILIVGATGNQGGATLKALLNLPPNPTNPIHILALTRDAQSPRAQALVAAHPKTITLIQGDNANPKPIFASQPKGSITGLFVVTANGTKVSEEDQAIPLIDAAVAHGVKHIVFASVERGGEVTSWSTPTNVKSFLEKHHIELYLRDKAALAEKDGNSSNKFTWTILRPSGFMDNFNPGFNASMFTAMWTAGLSPTTRIPLISTRDIGVFAARALADPEAHAGRAISLAADYMTLAEIKQVFERTVKPGQKFPQTFTFLGKALMCYIKELKVMFEFFETCEYEVDIAKVRAEVPEVLDFEQWLRVVSKWET</sequence>
<dbReference type="PANTHER" id="PTHR42748:SF7">
    <property type="entry name" value="NMRA LIKE REDOX SENSOR 1-RELATED"/>
    <property type="match status" value="1"/>
</dbReference>